<sequence length="387" mass="43297">MEGERERESQSQLILSCNFKDLSYENAVANSKEDCSQLDSSSCRESENISNVAVATQCTVDEKTGCEQPPKPELMKRLSGWMVHNNSMPVSEGSKELDNKENGTDSVVSETSRAIVSIGHSDLLNGQTANIPDHPNEDGLSPQRESPNYDSEVLRKAKDEGVVDVLFSGYVTKETCCKFVCEILKCILYQRQQLPMTYDQLKYHQKQQQASTQEGVIVGWRPPRAAGGLDWRKCQRTLQDLDELVGHMEVLFSLTLVPRMLLVLGGSLVLPKELYEINMEEVALSTGDACLRASVCLRKIFRTLFVADILTDARPVHLLTTTLMALGHRDCGVSVFRPKLDFKMPTRVKRQVINIACDVDGVPQSNSIDWGDYVWFQAPITIKGFCK</sequence>
<dbReference type="Proteomes" id="UP000823561">
    <property type="component" value="Chromosome 18"/>
</dbReference>
<dbReference type="InterPro" id="IPR009511">
    <property type="entry name" value="MAD1/Cdc20-bound-Mad2-bd"/>
</dbReference>
<organism evidence="2 3">
    <name type="scientific">Alosa alosa</name>
    <name type="common">allis shad</name>
    <dbReference type="NCBI Taxonomy" id="278164"/>
    <lineage>
        <taxon>Eukaryota</taxon>
        <taxon>Metazoa</taxon>
        <taxon>Chordata</taxon>
        <taxon>Craniata</taxon>
        <taxon>Vertebrata</taxon>
        <taxon>Euteleostomi</taxon>
        <taxon>Actinopterygii</taxon>
        <taxon>Neopterygii</taxon>
        <taxon>Teleostei</taxon>
        <taxon>Clupei</taxon>
        <taxon>Clupeiformes</taxon>
        <taxon>Clupeoidei</taxon>
        <taxon>Clupeidae</taxon>
        <taxon>Alosa</taxon>
    </lineage>
</organism>
<evidence type="ECO:0000313" key="2">
    <source>
        <dbReference type="EMBL" id="KAG5266905.1"/>
    </source>
</evidence>
<feature type="region of interest" description="Disordered" evidence="1">
    <location>
        <begin position="89"/>
        <end position="109"/>
    </location>
</feature>
<proteinExistence type="predicted"/>
<dbReference type="Gene3D" id="3.30.900.20">
    <property type="match status" value="1"/>
</dbReference>
<dbReference type="PANTHER" id="PTHR15681">
    <property type="entry name" value="MAD2L1-BINDING PROTEIN"/>
    <property type="match status" value="1"/>
</dbReference>
<dbReference type="GO" id="GO:0005634">
    <property type="term" value="C:nucleus"/>
    <property type="evidence" value="ECO:0007669"/>
    <property type="project" value="InterPro"/>
</dbReference>
<protein>
    <recommendedName>
        <fullName evidence="4">MAD2L1-binding protein</fullName>
    </recommendedName>
</protein>
<dbReference type="Pfam" id="PF06581">
    <property type="entry name" value="p31comet"/>
    <property type="match status" value="1"/>
</dbReference>
<name>A0AAV6FWI4_9TELE</name>
<dbReference type="EMBL" id="JADWDJ010000018">
    <property type="protein sequence ID" value="KAG5266905.1"/>
    <property type="molecule type" value="Genomic_DNA"/>
</dbReference>
<evidence type="ECO:0000256" key="1">
    <source>
        <dbReference type="SAM" id="MobiDB-lite"/>
    </source>
</evidence>
<dbReference type="InterPro" id="IPR053729">
    <property type="entry name" value="MAD2L1BP_domain_sf"/>
</dbReference>
<feature type="region of interest" description="Disordered" evidence="1">
    <location>
        <begin position="124"/>
        <end position="151"/>
    </location>
</feature>
<feature type="compositionally biased region" description="Basic and acidic residues" evidence="1">
    <location>
        <begin position="93"/>
        <end position="103"/>
    </location>
</feature>
<evidence type="ECO:0008006" key="4">
    <source>
        <dbReference type="Google" id="ProtNLM"/>
    </source>
</evidence>
<gene>
    <name evidence="2" type="ORF">AALO_G00237620</name>
</gene>
<dbReference type="AlphaFoldDB" id="A0AAV6FWI4"/>
<keyword evidence="3" id="KW-1185">Reference proteome</keyword>
<dbReference type="GO" id="GO:0007096">
    <property type="term" value="P:regulation of exit from mitosis"/>
    <property type="evidence" value="ECO:0007669"/>
    <property type="project" value="InterPro"/>
</dbReference>
<reference evidence="2" key="1">
    <citation type="submission" date="2020-10" db="EMBL/GenBank/DDBJ databases">
        <title>Chromosome-scale genome assembly of the Allis shad, Alosa alosa.</title>
        <authorList>
            <person name="Margot Z."/>
            <person name="Christophe K."/>
            <person name="Cabau C."/>
            <person name="Louis A."/>
            <person name="Berthelot C."/>
            <person name="Parey E."/>
            <person name="Roest Crollius H."/>
            <person name="Montfort J."/>
            <person name="Robinson-Rechavi M."/>
            <person name="Bucao C."/>
            <person name="Bouchez O."/>
            <person name="Gislard M."/>
            <person name="Lluch J."/>
            <person name="Milhes M."/>
            <person name="Lampietro C."/>
            <person name="Lopez Roques C."/>
            <person name="Donnadieu C."/>
            <person name="Braasch I."/>
            <person name="Desvignes T."/>
            <person name="Postlethwait J."/>
            <person name="Bobe J."/>
            <person name="Guiguen Y."/>
        </authorList>
    </citation>
    <scope>NUCLEOTIDE SEQUENCE</scope>
    <source>
        <strain evidence="2">M-15738</strain>
        <tissue evidence="2">Blood</tissue>
    </source>
</reference>
<evidence type="ECO:0000313" key="3">
    <source>
        <dbReference type="Proteomes" id="UP000823561"/>
    </source>
</evidence>
<accession>A0AAV6FWI4</accession>
<comment type="caution">
    <text evidence="2">The sequence shown here is derived from an EMBL/GenBank/DDBJ whole genome shotgun (WGS) entry which is preliminary data.</text>
</comment>
<dbReference type="PANTHER" id="PTHR15681:SF1">
    <property type="entry name" value="MAD2L1-BINDING PROTEIN"/>
    <property type="match status" value="1"/>
</dbReference>